<dbReference type="Proteomes" id="UP001567538">
    <property type="component" value="Unassembled WGS sequence"/>
</dbReference>
<dbReference type="InterPro" id="IPR004342">
    <property type="entry name" value="EXS_C"/>
</dbReference>
<proteinExistence type="predicted"/>
<dbReference type="AlphaFoldDB" id="A0ABD1H3S6"/>
<feature type="domain" description="EXS" evidence="6">
    <location>
        <begin position="264"/>
        <end position="402"/>
    </location>
</feature>
<keyword evidence="8" id="KW-1185">Reference proteome</keyword>
<dbReference type="PROSITE" id="PS51380">
    <property type="entry name" value="EXS"/>
    <property type="match status" value="1"/>
</dbReference>
<feature type="transmembrane region" description="Helical" evidence="5">
    <location>
        <begin position="69"/>
        <end position="90"/>
    </location>
</feature>
<evidence type="ECO:0000259" key="6">
    <source>
        <dbReference type="PROSITE" id="PS51380"/>
    </source>
</evidence>
<keyword evidence="3 5" id="KW-1133">Transmembrane helix</keyword>
<feature type="transmembrane region" description="Helical" evidence="5">
    <location>
        <begin position="330"/>
        <end position="349"/>
    </location>
</feature>
<evidence type="ECO:0000313" key="8">
    <source>
        <dbReference type="Proteomes" id="UP001567538"/>
    </source>
</evidence>
<name>A0ABD1H3S6_SALDI</name>
<comment type="caution">
    <text evidence="7">The sequence shown here is derived from an EMBL/GenBank/DDBJ whole genome shotgun (WGS) entry which is preliminary data.</text>
</comment>
<accession>A0ABD1H3S6</accession>
<evidence type="ECO:0000256" key="1">
    <source>
        <dbReference type="ARBA" id="ARBA00004141"/>
    </source>
</evidence>
<dbReference type="EMBL" id="JBEAFC010000007">
    <property type="protein sequence ID" value="KAL1551062.1"/>
    <property type="molecule type" value="Genomic_DNA"/>
</dbReference>
<evidence type="ECO:0000313" key="7">
    <source>
        <dbReference type="EMBL" id="KAL1551062.1"/>
    </source>
</evidence>
<dbReference type="Pfam" id="PF03124">
    <property type="entry name" value="EXS"/>
    <property type="match status" value="1"/>
</dbReference>
<gene>
    <name evidence="7" type="primary">PHO1</name>
    <name evidence="7" type="ORF">AAHA92_18949</name>
</gene>
<dbReference type="GO" id="GO:0016020">
    <property type="term" value="C:membrane"/>
    <property type="evidence" value="ECO:0007669"/>
    <property type="project" value="UniProtKB-SubCell"/>
</dbReference>
<comment type="subcellular location">
    <subcellularLocation>
        <location evidence="1">Membrane</location>
        <topology evidence="1">Multi-pass membrane protein</topology>
    </subcellularLocation>
</comment>
<feature type="transmembrane region" description="Helical" evidence="5">
    <location>
        <begin position="110"/>
        <end position="132"/>
    </location>
</feature>
<evidence type="ECO:0000256" key="2">
    <source>
        <dbReference type="ARBA" id="ARBA00022692"/>
    </source>
</evidence>
<feature type="transmembrane region" description="Helical" evidence="5">
    <location>
        <begin position="193"/>
        <end position="214"/>
    </location>
</feature>
<dbReference type="PANTHER" id="PTHR10783:SF4">
    <property type="entry name" value="PHOSPHATE TRANSPORTER PHO1 HOMOLOG 3"/>
    <property type="match status" value="1"/>
</dbReference>
<organism evidence="7 8">
    <name type="scientific">Salvia divinorum</name>
    <name type="common">Maria pastora</name>
    <name type="synonym">Diviner's sage</name>
    <dbReference type="NCBI Taxonomy" id="28513"/>
    <lineage>
        <taxon>Eukaryota</taxon>
        <taxon>Viridiplantae</taxon>
        <taxon>Streptophyta</taxon>
        <taxon>Embryophyta</taxon>
        <taxon>Tracheophyta</taxon>
        <taxon>Spermatophyta</taxon>
        <taxon>Magnoliopsida</taxon>
        <taxon>eudicotyledons</taxon>
        <taxon>Gunneridae</taxon>
        <taxon>Pentapetalae</taxon>
        <taxon>asterids</taxon>
        <taxon>lamiids</taxon>
        <taxon>Lamiales</taxon>
        <taxon>Lamiaceae</taxon>
        <taxon>Nepetoideae</taxon>
        <taxon>Mentheae</taxon>
        <taxon>Salviinae</taxon>
        <taxon>Salvia</taxon>
        <taxon>Salvia subgen. Calosphace</taxon>
    </lineage>
</organism>
<evidence type="ECO:0000256" key="5">
    <source>
        <dbReference type="SAM" id="Phobius"/>
    </source>
</evidence>
<evidence type="ECO:0000256" key="4">
    <source>
        <dbReference type="ARBA" id="ARBA00023136"/>
    </source>
</evidence>
<reference evidence="7 8" key="1">
    <citation type="submission" date="2024-06" db="EMBL/GenBank/DDBJ databases">
        <title>A chromosome level genome sequence of Diviner's sage (Salvia divinorum).</title>
        <authorList>
            <person name="Ford S.A."/>
            <person name="Ro D.-K."/>
            <person name="Ness R.W."/>
            <person name="Phillips M.A."/>
        </authorList>
    </citation>
    <scope>NUCLEOTIDE SEQUENCE [LARGE SCALE GENOMIC DNA]</scope>
    <source>
        <strain evidence="7">SAF-2024a</strain>
        <tissue evidence="7">Leaf</tissue>
    </source>
</reference>
<dbReference type="PANTHER" id="PTHR10783">
    <property type="entry name" value="XENOTROPIC AND POLYTROPIC RETROVIRUS RECEPTOR 1-RELATED"/>
    <property type="match status" value="1"/>
</dbReference>
<evidence type="ECO:0000256" key="3">
    <source>
        <dbReference type="ARBA" id="ARBA00022989"/>
    </source>
</evidence>
<protein>
    <submittedName>
        <fullName evidence="7">Phosphate transporter PHO1 3</fullName>
    </submittedName>
</protein>
<sequence>MKKYDKVAERSASKSYMRMVDKSYLGSSDEVSKLLERVEVTFIKHFSNSNRSKGMNILRPKRKRETHRITFSMGFLFGCTVALIVALILIVRARKILDKQGRVIYMETMFPLYSLFGFIVLHIIMYAANVYFWRRYRVNYSFIFGFKEGTELGYREVLLLGFSLSVLALASVLANLDMEMDPITADYKPITKLLPLGLVLLVIVIMLCPFNILYRSSRHFLLVTLPDFFLADQLTSQVQALRSLEFYICYYGWGDYKHRQSNCKSSDVFNTFSFIIAGVPYVWRLLQCLRRLYDERDPHQGYNGVKYLATILAVCARTAYTLNERVTWKIIAWTTSIIATILSTYWDIVEDWGLLQRKSKNRWLRDKLLVPHRSVYFVAIILNVFLRLAWIQTDEDHRFLTT</sequence>
<keyword evidence="4 5" id="KW-0472">Membrane</keyword>
<keyword evidence="2 5" id="KW-0812">Transmembrane</keyword>
<feature type="transmembrane region" description="Helical" evidence="5">
    <location>
        <begin position="152"/>
        <end position="173"/>
    </location>
</feature>
<feature type="transmembrane region" description="Helical" evidence="5">
    <location>
        <begin position="370"/>
        <end position="390"/>
    </location>
</feature>